<keyword evidence="1" id="KW-0812">Transmembrane</keyword>
<accession>A0A0G1S174</accession>
<evidence type="ECO:0000313" key="2">
    <source>
        <dbReference type="EMBL" id="KKU63086.1"/>
    </source>
</evidence>
<name>A0A0G1S174_9BACT</name>
<gene>
    <name evidence="2" type="ORF">UX88_C0040G0002</name>
</gene>
<dbReference type="AlphaFoldDB" id="A0A0G1S174"/>
<reference evidence="2 3" key="1">
    <citation type="journal article" date="2015" name="Nature">
        <title>rRNA introns, odd ribosomes, and small enigmatic genomes across a large radiation of phyla.</title>
        <authorList>
            <person name="Brown C.T."/>
            <person name="Hug L.A."/>
            <person name="Thomas B.C."/>
            <person name="Sharon I."/>
            <person name="Castelle C.J."/>
            <person name="Singh A."/>
            <person name="Wilkins M.J."/>
            <person name="Williams K.H."/>
            <person name="Banfield J.F."/>
        </authorList>
    </citation>
    <scope>NUCLEOTIDE SEQUENCE [LARGE SCALE GENOMIC DNA]</scope>
</reference>
<evidence type="ECO:0000313" key="3">
    <source>
        <dbReference type="Proteomes" id="UP000034501"/>
    </source>
</evidence>
<organism evidence="2 3">
    <name type="scientific">Candidatus Woesebacteria bacterium GW2011_GWC2_47_16</name>
    <dbReference type="NCBI Taxonomy" id="1618590"/>
    <lineage>
        <taxon>Bacteria</taxon>
        <taxon>Candidatus Woeseibacteriota</taxon>
    </lineage>
</organism>
<keyword evidence="1" id="KW-1133">Transmembrane helix</keyword>
<dbReference type="Proteomes" id="UP000034501">
    <property type="component" value="Unassembled WGS sequence"/>
</dbReference>
<proteinExistence type="predicted"/>
<comment type="caution">
    <text evidence="2">The sequence shown here is derived from an EMBL/GenBank/DDBJ whole genome shotgun (WGS) entry which is preliminary data.</text>
</comment>
<evidence type="ECO:0000256" key="1">
    <source>
        <dbReference type="SAM" id="Phobius"/>
    </source>
</evidence>
<dbReference type="EMBL" id="LCNW01000040">
    <property type="protein sequence ID" value="KKU63086.1"/>
    <property type="molecule type" value="Genomic_DNA"/>
</dbReference>
<keyword evidence="1" id="KW-0472">Membrane</keyword>
<feature type="transmembrane region" description="Helical" evidence="1">
    <location>
        <begin position="21"/>
        <end position="43"/>
    </location>
</feature>
<sequence>MSWAPKIRRTILVHRSTKSLLLFNHGNKLPILILLYLALIFSIDKKQILACKIARCHIIDKNDMV</sequence>
<protein>
    <submittedName>
        <fullName evidence="2">Uncharacterized protein</fullName>
    </submittedName>
</protein>